<dbReference type="Proteomes" id="UP000275078">
    <property type="component" value="Unassembled WGS sequence"/>
</dbReference>
<dbReference type="AlphaFoldDB" id="A0A3N4IEB4"/>
<sequence length="228" mass="23736">MQDSIRHIEQRLGGQNSTGASTNASHPTDQSHNPHPYGDRKMYPPTNPSSVSDPNANSGELHYASANDPSYGKMGHGPATRNAGGNPAKGSYSIPTARKAYVEEVPDHEAGMGSVDRLDTGGPYKESIEDYGYSDPGLEAGHGNPLGISKAAAQGPMTDKSSGAGSNMGTGSHHFGEEHSSAHAGARVGRQPGAEATTVDALRERRERDFEGGVSSMGGRKGSVRGPE</sequence>
<feature type="compositionally biased region" description="Polar residues" evidence="1">
    <location>
        <begin position="48"/>
        <end position="58"/>
    </location>
</feature>
<dbReference type="EMBL" id="ML119659">
    <property type="protein sequence ID" value="RPA84485.1"/>
    <property type="molecule type" value="Genomic_DNA"/>
</dbReference>
<proteinExistence type="predicted"/>
<feature type="compositionally biased region" description="Basic and acidic residues" evidence="1">
    <location>
        <begin position="201"/>
        <end position="211"/>
    </location>
</feature>
<organism evidence="2 3">
    <name type="scientific">Ascobolus immersus RN42</name>
    <dbReference type="NCBI Taxonomy" id="1160509"/>
    <lineage>
        <taxon>Eukaryota</taxon>
        <taxon>Fungi</taxon>
        <taxon>Dikarya</taxon>
        <taxon>Ascomycota</taxon>
        <taxon>Pezizomycotina</taxon>
        <taxon>Pezizomycetes</taxon>
        <taxon>Pezizales</taxon>
        <taxon>Ascobolaceae</taxon>
        <taxon>Ascobolus</taxon>
    </lineage>
</organism>
<accession>A0A3N4IEB4</accession>
<evidence type="ECO:0000313" key="3">
    <source>
        <dbReference type="Proteomes" id="UP000275078"/>
    </source>
</evidence>
<evidence type="ECO:0000313" key="2">
    <source>
        <dbReference type="EMBL" id="RPA84485.1"/>
    </source>
</evidence>
<gene>
    <name evidence="2" type="ORF">BJ508DRAFT_38638</name>
</gene>
<feature type="compositionally biased region" description="Basic and acidic residues" evidence="1">
    <location>
        <begin position="1"/>
        <end position="10"/>
    </location>
</feature>
<name>A0A3N4IEB4_ASCIM</name>
<feature type="compositionally biased region" description="Polar residues" evidence="1">
    <location>
        <begin position="13"/>
        <end position="33"/>
    </location>
</feature>
<evidence type="ECO:0000256" key="1">
    <source>
        <dbReference type="SAM" id="MobiDB-lite"/>
    </source>
</evidence>
<feature type="region of interest" description="Disordered" evidence="1">
    <location>
        <begin position="106"/>
        <end position="228"/>
    </location>
</feature>
<reference evidence="2 3" key="1">
    <citation type="journal article" date="2018" name="Nat. Ecol. Evol.">
        <title>Pezizomycetes genomes reveal the molecular basis of ectomycorrhizal truffle lifestyle.</title>
        <authorList>
            <person name="Murat C."/>
            <person name="Payen T."/>
            <person name="Noel B."/>
            <person name="Kuo A."/>
            <person name="Morin E."/>
            <person name="Chen J."/>
            <person name="Kohler A."/>
            <person name="Krizsan K."/>
            <person name="Balestrini R."/>
            <person name="Da Silva C."/>
            <person name="Montanini B."/>
            <person name="Hainaut M."/>
            <person name="Levati E."/>
            <person name="Barry K.W."/>
            <person name="Belfiori B."/>
            <person name="Cichocki N."/>
            <person name="Clum A."/>
            <person name="Dockter R.B."/>
            <person name="Fauchery L."/>
            <person name="Guy J."/>
            <person name="Iotti M."/>
            <person name="Le Tacon F."/>
            <person name="Lindquist E.A."/>
            <person name="Lipzen A."/>
            <person name="Malagnac F."/>
            <person name="Mello A."/>
            <person name="Molinier V."/>
            <person name="Miyauchi S."/>
            <person name="Poulain J."/>
            <person name="Riccioni C."/>
            <person name="Rubini A."/>
            <person name="Sitrit Y."/>
            <person name="Splivallo R."/>
            <person name="Traeger S."/>
            <person name="Wang M."/>
            <person name="Zifcakova L."/>
            <person name="Wipf D."/>
            <person name="Zambonelli A."/>
            <person name="Paolocci F."/>
            <person name="Nowrousian M."/>
            <person name="Ottonello S."/>
            <person name="Baldrian P."/>
            <person name="Spatafora J.W."/>
            <person name="Henrissat B."/>
            <person name="Nagy L.G."/>
            <person name="Aury J.M."/>
            <person name="Wincker P."/>
            <person name="Grigoriev I.V."/>
            <person name="Bonfante P."/>
            <person name="Martin F.M."/>
        </authorList>
    </citation>
    <scope>NUCLEOTIDE SEQUENCE [LARGE SCALE GENOMIC DNA]</scope>
    <source>
        <strain evidence="2 3">RN42</strain>
    </source>
</reference>
<feature type="compositionally biased region" description="Polar residues" evidence="1">
    <location>
        <begin position="159"/>
        <end position="170"/>
    </location>
</feature>
<protein>
    <submittedName>
        <fullName evidence="2">Uncharacterized protein</fullName>
    </submittedName>
</protein>
<feature type="region of interest" description="Disordered" evidence="1">
    <location>
        <begin position="1"/>
        <end position="93"/>
    </location>
</feature>
<keyword evidence="3" id="KW-1185">Reference proteome</keyword>